<feature type="transmembrane region" description="Helical" evidence="6">
    <location>
        <begin position="361"/>
        <end position="379"/>
    </location>
</feature>
<feature type="transmembrane region" description="Helical" evidence="6">
    <location>
        <begin position="291"/>
        <end position="315"/>
    </location>
</feature>
<dbReference type="InterPro" id="IPR036259">
    <property type="entry name" value="MFS_trans_sf"/>
</dbReference>
<dbReference type="RefSeq" id="WP_211913393.1">
    <property type="nucleotide sequence ID" value="NZ_CP036498.1"/>
</dbReference>
<keyword evidence="3 6" id="KW-0812">Transmembrane</keyword>
<feature type="transmembrane region" description="Helical" evidence="6">
    <location>
        <begin position="327"/>
        <end position="349"/>
    </location>
</feature>
<evidence type="ECO:0000256" key="6">
    <source>
        <dbReference type="SAM" id="Phobius"/>
    </source>
</evidence>
<evidence type="ECO:0000256" key="2">
    <source>
        <dbReference type="ARBA" id="ARBA00022475"/>
    </source>
</evidence>
<dbReference type="PANTHER" id="PTHR43124">
    <property type="entry name" value="PURINE EFFLUX PUMP PBUE"/>
    <property type="match status" value="1"/>
</dbReference>
<feature type="transmembrane region" description="Helical" evidence="6">
    <location>
        <begin position="34"/>
        <end position="56"/>
    </location>
</feature>
<dbReference type="InterPro" id="IPR050189">
    <property type="entry name" value="MFS_Efflux_Transporters"/>
</dbReference>
<organism evidence="8 9">
    <name type="scientific">Tardiphaga alba</name>
    <dbReference type="NCBI Taxonomy" id="340268"/>
    <lineage>
        <taxon>Bacteria</taxon>
        <taxon>Pseudomonadati</taxon>
        <taxon>Pseudomonadota</taxon>
        <taxon>Alphaproteobacteria</taxon>
        <taxon>Hyphomicrobiales</taxon>
        <taxon>Nitrobacteraceae</taxon>
        <taxon>Tardiphaga</taxon>
    </lineage>
</organism>
<reference evidence="8 9" key="1">
    <citation type="submission" date="2019-02" db="EMBL/GenBank/DDBJ databases">
        <title>Emended description of the genus Rhodopseudomonas and description of Rhodopseudomonas albus sp. nov., a non-phototrophic, heavy-metal-tolerant bacterium isolated from garden soil.</title>
        <authorList>
            <person name="Bao Z."/>
            <person name="Cao W.W."/>
            <person name="Sato Y."/>
            <person name="Nishizawa T."/>
            <person name="Zhao J."/>
            <person name="Guo Y."/>
            <person name="Ohta H."/>
        </authorList>
    </citation>
    <scope>NUCLEOTIDE SEQUENCE [LARGE SCALE GENOMIC DNA]</scope>
    <source>
        <strain evidence="8 9">SK50-23</strain>
    </source>
</reference>
<comment type="subcellular location">
    <subcellularLocation>
        <location evidence="1">Cell membrane</location>
        <topology evidence="1">Multi-pass membrane protein</topology>
    </subcellularLocation>
</comment>
<evidence type="ECO:0000256" key="5">
    <source>
        <dbReference type="ARBA" id="ARBA00023136"/>
    </source>
</evidence>
<dbReference type="Proteomes" id="UP000682843">
    <property type="component" value="Chromosome"/>
</dbReference>
<evidence type="ECO:0000259" key="7">
    <source>
        <dbReference type="PROSITE" id="PS50850"/>
    </source>
</evidence>
<dbReference type="Pfam" id="PF07690">
    <property type="entry name" value="MFS_1"/>
    <property type="match status" value="1"/>
</dbReference>
<dbReference type="PROSITE" id="PS50850">
    <property type="entry name" value="MFS"/>
    <property type="match status" value="1"/>
</dbReference>
<dbReference type="InterPro" id="IPR020846">
    <property type="entry name" value="MFS_dom"/>
</dbReference>
<dbReference type="InterPro" id="IPR011701">
    <property type="entry name" value="MFS"/>
</dbReference>
<feature type="transmembrane region" description="Helical" evidence="6">
    <location>
        <begin position="123"/>
        <end position="141"/>
    </location>
</feature>
<name>A0ABX8AER2_9BRAD</name>
<evidence type="ECO:0000313" key="9">
    <source>
        <dbReference type="Proteomes" id="UP000682843"/>
    </source>
</evidence>
<feature type="transmembrane region" description="Helical" evidence="6">
    <location>
        <begin position="266"/>
        <end position="285"/>
    </location>
</feature>
<proteinExistence type="predicted"/>
<feature type="transmembrane region" description="Helical" evidence="6">
    <location>
        <begin position="196"/>
        <end position="213"/>
    </location>
</feature>
<evidence type="ECO:0000256" key="1">
    <source>
        <dbReference type="ARBA" id="ARBA00004651"/>
    </source>
</evidence>
<protein>
    <submittedName>
        <fullName evidence="8">MFS transporter</fullName>
    </submittedName>
</protein>
<keyword evidence="4 6" id="KW-1133">Transmembrane helix</keyword>
<feature type="transmembrane region" description="Helical" evidence="6">
    <location>
        <begin position="90"/>
        <end position="111"/>
    </location>
</feature>
<dbReference type="EMBL" id="CP036498">
    <property type="protein sequence ID" value="QUS42222.1"/>
    <property type="molecule type" value="Genomic_DNA"/>
</dbReference>
<sequence length="399" mass="40797">MCIGQLGNLLPHVAVPSILAQFLIPEWGLTGTSAGLLAGSFAAGYMLAVPVLSTLTDRIDARLILIAGSALSSVATVAFGIFASGFWSGAALWALAGIGFAGAYMPGLKALTDRLEPGDSSRAVTLYTSSFSLGVGLSFLVSQIVAEQFGWRAAFYTTALGPLVMMAVCLSLTPVTPKATTTKLLTFGPVLRNKPAMGYVLGYGAHCFELYGIRTWLVAFWTFVVAHNGGAGVLTPVAVSFGFSLLAMPSSIIGNELALRFGRHRAVSVVMVASACVGLSIGAFAGASPYALIPLLMLYAITVPADSGALTAGMAMSAHPESRGATMAVHSTVGFGLSALGAWCVGAALDASGGPNVPSAWFAAFAVLAAGILIGPLALKWSRGAPTLTTSSLDPDTVK</sequence>
<accession>A0ABX8AER2</accession>
<evidence type="ECO:0000256" key="4">
    <source>
        <dbReference type="ARBA" id="ARBA00022989"/>
    </source>
</evidence>
<keyword evidence="2" id="KW-1003">Cell membrane</keyword>
<gene>
    <name evidence="8" type="ORF">RPMA_02430</name>
</gene>
<keyword evidence="9" id="KW-1185">Reference proteome</keyword>
<feature type="transmembrane region" description="Helical" evidence="6">
    <location>
        <begin position="153"/>
        <end position="175"/>
    </location>
</feature>
<feature type="transmembrane region" description="Helical" evidence="6">
    <location>
        <begin position="233"/>
        <end position="254"/>
    </location>
</feature>
<evidence type="ECO:0000256" key="3">
    <source>
        <dbReference type="ARBA" id="ARBA00022692"/>
    </source>
</evidence>
<feature type="domain" description="Major facilitator superfamily (MFS) profile" evidence="7">
    <location>
        <begin position="1"/>
        <end position="383"/>
    </location>
</feature>
<feature type="transmembrane region" description="Helical" evidence="6">
    <location>
        <begin position="63"/>
        <end position="84"/>
    </location>
</feature>
<dbReference type="PANTHER" id="PTHR43124:SF3">
    <property type="entry name" value="CHLORAMPHENICOL EFFLUX PUMP RV0191"/>
    <property type="match status" value="1"/>
</dbReference>
<dbReference type="Gene3D" id="1.20.1250.20">
    <property type="entry name" value="MFS general substrate transporter like domains"/>
    <property type="match status" value="1"/>
</dbReference>
<keyword evidence="5 6" id="KW-0472">Membrane</keyword>
<evidence type="ECO:0000313" key="8">
    <source>
        <dbReference type="EMBL" id="QUS42222.1"/>
    </source>
</evidence>
<dbReference type="SUPFAM" id="SSF103473">
    <property type="entry name" value="MFS general substrate transporter"/>
    <property type="match status" value="1"/>
</dbReference>